<keyword evidence="5" id="KW-1185">Reference proteome</keyword>
<dbReference type="GO" id="GO:0005509">
    <property type="term" value="F:calcium ion binding"/>
    <property type="evidence" value="ECO:0007669"/>
    <property type="project" value="TreeGrafter"/>
</dbReference>
<evidence type="ECO:0000256" key="2">
    <source>
        <dbReference type="PROSITE-ProRule" id="PRU01133"/>
    </source>
</evidence>
<evidence type="ECO:0000313" key="5">
    <source>
        <dbReference type="Proteomes" id="UP000014254"/>
    </source>
</evidence>
<sequence>MLIAGDELFSDAYPIKEIDDVAYEVDCKMITISEGNIDIGANPSAEGGDDEGADDSVQTVNNVVYSFRLTPSSFDKKSYMGYIKGYMKALKAKLNETNPERVAIFEKNATTLVKKILGNFKDYEFYVGESMDPDGMVALLNYREDGVTPFFTFFKDGLKEEKL</sequence>
<dbReference type="PANTHER" id="PTHR11991:SF0">
    <property type="entry name" value="TRANSLATIONALLY-CONTROLLED TUMOR PROTEIN"/>
    <property type="match status" value="1"/>
</dbReference>
<dbReference type="AlphaFoldDB" id="S2JN48"/>
<comment type="similarity">
    <text evidence="2">Belongs to the TCTP family.</text>
</comment>
<gene>
    <name evidence="4" type="ORF">HMPREF1544_09207</name>
</gene>
<dbReference type="InterPro" id="IPR018103">
    <property type="entry name" value="Translation_control_tumour_CS"/>
</dbReference>
<accession>S2JN48</accession>
<dbReference type="PROSITE" id="PS51797">
    <property type="entry name" value="TCTP_3"/>
    <property type="match status" value="1"/>
</dbReference>
<dbReference type="PANTHER" id="PTHR11991">
    <property type="entry name" value="TRANSLATIONALLY CONTROLLED TUMOR PROTEIN-RELATED"/>
    <property type="match status" value="1"/>
</dbReference>
<evidence type="ECO:0000259" key="3">
    <source>
        <dbReference type="PROSITE" id="PS51797"/>
    </source>
</evidence>
<dbReference type="Gene3D" id="2.170.150.10">
    <property type="entry name" value="Metal Binding Protein, Guanine Nucleotide Exchange Factor, Chain A"/>
    <property type="match status" value="1"/>
</dbReference>
<organism evidence="4 5">
    <name type="scientific">Mucor circinelloides f. circinelloides (strain 1006PhL)</name>
    <name type="common">Mucormycosis agent</name>
    <name type="synonym">Calyptromyces circinelloides</name>
    <dbReference type="NCBI Taxonomy" id="1220926"/>
    <lineage>
        <taxon>Eukaryota</taxon>
        <taxon>Fungi</taxon>
        <taxon>Fungi incertae sedis</taxon>
        <taxon>Mucoromycota</taxon>
        <taxon>Mucoromycotina</taxon>
        <taxon>Mucoromycetes</taxon>
        <taxon>Mucorales</taxon>
        <taxon>Mucorineae</taxon>
        <taxon>Mucoraceae</taxon>
        <taxon>Mucor</taxon>
    </lineage>
</organism>
<protein>
    <recommendedName>
        <fullName evidence="1">Translationally-controlled tumor protein homolog</fullName>
    </recommendedName>
</protein>
<dbReference type="STRING" id="1220926.S2JN48"/>
<dbReference type="PROSITE" id="PS01002">
    <property type="entry name" value="TCTP_1"/>
    <property type="match status" value="1"/>
</dbReference>
<dbReference type="FunFam" id="2.170.150.10:FF:000002">
    <property type="entry name" value="Translationally-controlled tumor protein homolog"/>
    <property type="match status" value="1"/>
</dbReference>
<dbReference type="PRINTS" id="PR01653">
    <property type="entry name" value="TCTPROTEIN"/>
</dbReference>
<dbReference type="FunCoup" id="S2JN48">
    <property type="interactions" value="755"/>
</dbReference>
<dbReference type="InParanoid" id="S2JN48"/>
<proteinExistence type="inferred from homology"/>
<dbReference type="PROSITE" id="PS01003">
    <property type="entry name" value="TCTP_2"/>
    <property type="match status" value="1"/>
</dbReference>
<feature type="domain" description="TCTP" evidence="3">
    <location>
        <begin position="1"/>
        <end position="163"/>
    </location>
</feature>
<dbReference type="VEuPathDB" id="FungiDB:HMPREF1544_09207"/>
<dbReference type="InterPro" id="IPR011057">
    <property type="entry name" value="Mss4-like_sf"/>
</dbReference>
<dbReference type="OMA" id="CAMITEG"/>
<dbReference type="SUPFAM" id="SSF51316">
    <property type="entry name" value="Mss4-like"/>
    <property type="match status" value="1"/>
</dbReference>
<dbReference type="OrthoDB" id="10248936at2759"/>
<dbReference type="Pfam" id="PF00838">
    <property type="entry name" value="TCTP"/>
    <property type="match status" value="1"/>
</dbReference>
<evidence type="ECO:0000256" key="1">
    <source>
        <dbReference type="ARBA" id="ARBA00014759"/>
    </source>
</evidence>
<dbReference type="EMBL" id="KE124051">
    <property type="protein sequence ID" value="EPB84008.1"/>
    <property type="molecule type" value="Genomic_DNA"/>
</dbReference>
<dbReference type="GO" id="GO:0005737">
    <property type="term" value="C:cytoplasm"/>
    <property type="evidence" value="ECO:0007669"/>
    <property type="project" value="TreeGrafter"/>
</dbReference>
<reference evidence="5" key="1">
    <citation type="submission" date="2013-05" db="EMBL/GenBank/DDBJ databases">
        <title>The Genome sequence of Mucor circinelloides f. circinelloides 1006PhL.</title>
        <authorList>
            <consortium name="The Broad Institute Genomics Platform"/>
            <person name="Cuomo C."/>
            <person name="Earl A."/>
            <person name="Findley K."/>
            <person name="Lee S.C."/>
            <person name="Walker B."/>
            <person name="Young S."/>
            <person name="Zeng Q."/>
            <person name="Gargeya S."/>
            <person name="Fitzgerald M."/>
            <person name="Haas B."/>
            <person name="Abouelleil A."/>
            <person name="Allen A.W."/>
            <person name="Alvarado L."/>
            <person name="Arachchi H.M."/>
            <person name="Berlin A.M."/>
            <person name="Chapman S.B."/>
            <person name="Gainer-Dewar J."/>
            <person name="Goldberg J."/>
            <person name="Griggs A."/>
            <person name="Gujja S."/>
            <person name="Hansen M."/>
            <person name="Howarth C."/>
            <person name="Imamovic A."/>
            <person name="Ireland A."/>
            <person name="Larimer J."/>
            <person name="McCowan C."/>
            <person name="Murphy C."/>
            <person name="Pearson M."/>
            <person name="Poon T.W."/>
            <person name="Priest M."/>
            <person name="Roberts A."/>
            <person name="Saif S."/>
            <person name="Shea T."/>
            <person name="Sisk P."/>
            <person name="Sykes S."/>
            <person name="Wortman J."/>
            <person name="Nusbaum C."/>
            <person name="Birren B."/>
        </authorList>
    </citation>
    <scope>NUCLEOTIDE SEQUENCE [LARGE SCALE GENOMIC DNA]</scope>
    <source>
        <strain evidence="5">1006PhL</strain>
    </source>
</reference>
<dbReference type="InterPro" id="IPR034737">
    <property type="entry name" value="TCTP"/>
</dbReference>
<dbReference type="InterPro" id="IPR011323">
    <property type="entry name" value="Mss4/transl-control_tumour"/>
</dbReference>
<dbReference type="InterPro" id="IPR018105">
    <property type="entry name" value="Translational_control_tumour_p"/>
</dbReference>
<evidence type="ECO:0000313" key="4">
    <source>
        <dbReference type="EMBL" id="EPB84008.1"/>
    </source>
</evidence>
<dbReference type="Proteomes" id="UP000014254">
    <property type="component" value="Unassembled WGS sequence"/>
</dbReference>
<name>S2JN48_MUCC1</name>
<dbReference type="eggNOG" id="KOG1727">
    <property type="taxonomic scope" value="Eukaryota"/>
</dbReference>